<accession>A0A8J7MPG6</accession>
<dbReference type="AlphaFoldDB" id="A0A8J7MPG6"/>
<organism evidence="2 3">
    <name type="scientific">Fuscibacter oryzae</name>
    <dbReference type="NCBI Taxonomy" id="2803939"/>
    <lineage>
        <taxon>Bacteria</taxon>
        <taxon>Pseudomonadati</taxon>
        <taxon>Pseudomonadota</taxon>
        <taxon>Alphaproteobacteria</taxon>
        <taxon>Rhodobacterales</taxon>
        <taxon>Paracoccaceae</taxon>
        <taxon>Fuscibacter</taxon>
    </lineage>
</organism>
<feature type="domain" description="DUF6473" evidence="1">
    <location>
        <begin position="1"/>
        <end position="261"/>
    </location>
</feature>
<protein>
    <recommendedName>
        <fullName evidence="1">DUF6473 domain-containing protein</fullName>
    </recommendedName>
</protein>
<proteinExistence type="predicted"/>
<dbReference type="RefSeq" id="WP_202658212.1">
    <property type="nucleotide sequence ID" value="NZ_JAESVP010000001.1"/>
</dbReference>
<gene>
    <name evidence="2" type="ORF">JI744_03150</name>
</gene>
<dbReference type="InterPro" id="IPR045524">
    <property type="entry name" value="DUF6473"/>
</dbReference>
<evidence type="ECO:0000313" key="2">
    <source>
        <dbReference type="EMBL" id="MBL4927097.1"/>
    </source>
</evidence>
<name>A0A8J7MPG6_9RHOB</name>
<reference evidence="2" key="1">
    <citation type="submission" date="2021-01" db="EMBL/GenBank/DDBJ databases">
        <title>Genome seq and assembly of Tabrizicola sp. KVB23.</title>
        <authorList>
            <person name="Chhetri G."/>
        </authorList>
    </citation>
    <scope>NUCLEOTIDE SEQUENCE</scope>
    <source>
        <strain evidence="2">KVB23</strain>
    </source>
</reference>
<dbReference type="Pfam" id="PF20078">
    <property type="entry name" value="DUF6473"/>
    <property type="match status" value="1"/>
</dbReference>
<comment type="caution">
    <text evidence="2">The sequence shown here is derived from an EMBL/GenBank/DDBJ whole genome shotgun (WGS) entry which is preliminary data.</text>
</comment>
<dbReference type="EMBL" id="JAESVP010000001">
    <property type="protein sequence ID" value="MBL4927097.1"/>
    <property type="molecule type" value="Genomic_DNA"/>
</dbReference>
<dbReference type="Proteomes" id="UP000619033">
    <property type="component" value="Unassembled WGS sequence"/>
</dbReference>
<evidence type="ECO:0000313" key="3">
    <source>
        <dbReference type="Proteomes" id="UP000619033"/>
    </source>
</evidence>
<sequence length="263" mass="28504">MAFVFQGAGALDYAPCHYAGSRLAFRGPERPVTGCYLACLGGTETYGRFVPRPFPDLLEAELGLPVLNLGCANAGPDVFLAEPALLALMAGAEAVVVQAAGLPNLSNAFYSVHPRRNDRFLGATPRLRTLFPEMDFTDFAFTQHLLHSLASRSPHRFAEVLAELRRAWLRQMRTLLAHLQGRAILLSLGAQSPGDPFALDEGLLAALQPFCAAILHSAPPFGDQGLEGMFCTALEVPAARMLPGPQHHRQVARALVPLIRDRM</sequence>
<keyword evidence="3" id="KW-1185">Reference proteome</keyword>
<evidence type="ECO:0000259" key="1">
    <source>
        <dbReference type="Pfam" id="PF20078"/>
    </source>
</evidence>